<dbReference type="SMART" id="SM01144">
    <property type="entry name" value="DTW"/>
    <property type="match status" value="1"/>
</dbReference>
<dbReference type="RefSeq" id="WP_046239506.1">
    <property type="nucleotide sequence ID" value="NZ_CP141274.1"/>
</dbReference>
<organism evidence="7 8">
    <name type="scientific">Delftia lacustris</name>
    <dbReference type="NCBI Taxonomy" id="558537"/>
    <lineage>
        <taxon>Bacteria</taxon>
        <taxon>Pseudomonadati</taxon>
        <taxon>Pseudomonadota</taxon>
        <taxon>Betaproteobacteria</taxon>
        <taxon>Burkholderiales</taxon>
        <taxon>Comamonadaceae</taxon>
        <taxon>Delftia</taxon>
    </lineage>
</organism>
<dbReference type="GO" id="GO:0008033">
    <property type="term" value="P:tRNA processing"/>
    <property type="evidence" value="ECO:0007669"/>
    <property type="project" value="UniProtKB-KW"/>
</dbReference>
<comment type="similarity">
    <text evidence="5">Belongs to the TDD superfamily. DTWD2 family.</text>
</comment>
<accession>A0A1H3RQI6</accession>
<dbReference type="InterPro" id="IPR005636">
    <property type="entry name" value="DTW"/>
</dbReference>
<evidence type="ECO:0000313" key="8">
    <source>
        <dbReference type="Proteomes" id="UP000183417"/>
    </source>
</evidence>
<protein>
    <recommendedName>
        <fullName evidence="1">tRNA-uridine aminocarboxypropyltransferase</fullName>
        <ecNumber evidence="1">2.5.1.25</ecNumber>
    </recommendedName>
</protein>
<dbReference type="AlphaFoldDB" id="A0A1H3RQI6"/>
<dbReference type="PANTHER" id="PTHR21392">
    <property type="entry name" value="TRNA-URIDINE AMINOCARBOXYPROPYLTRANSFERASE 2"/>
    <property type="match status" value="1"/>
</dbReference>
<keyword evidence="2" id="KW-0808">Transferase</keyword>
<dbReference type="PANTHER" id="PTHR21392:SF0">
    <property type="entry name" value="TRNA-URIDINE AMINOCARBOXYPROPYLTRANSFERASE 2"/>
    <property type="match status" value="1"/>
</dbReference>
<dbReference type="Proteomes" id="UP000183417">
    <property type="component" value="Unassembled WGS sequence"/>
</dbReference>
<dbReference type="GO" id="GO:0016432">
    <property type="term" value="F:tRNA-uridine aminocarboxypropyltransferase activity"/>
    <property type="evidence" value="ECO:0007669"/>
    <property type="project" value="UniProtKB-EC"/>
</dbReference>
<gene>
    <name evidence="7" type="ORF">SAMN05421547_116108</name>
</gene>
<evidence type="ECO:0000256" key="2">
    <source>
        <dbReference type="ARBA" id="ARBA00022679"/>
    </source>
</evidence>
<sequence length="212" mass="23048">MSAVSTRARCAQCLRPERTCLCPLVQPVPHAVQLLVLQHPEEELQAKGTGRLLHLCLPASRLAVGEAFEPAQLQALLHAPWQSGDAPRQAVLLYPETPHGDQLGLARQAPWPQPAPCPEDLRLVVLDATWRKSRKMLYLNPGLQGLPRLALQGDLPASRYGVLRKAHAPGQLSTLEAAACALQRLAPAGPSLQPLRDALEGLLALHARHRPE</sequence>
<dbReference type="GeneID" id="94694495"/>
<evidence type="ECO:0000256" key="4">
    <source>
        <dbReference type="ARBA" id="ARBA00022694"/>
    </source>
</evidence>
<dbReference type="Pfam" id="PF03942">
    <property type="entry name" value="DTW"/>
    <property type="match status" value="1"/>
</dbReference>
<proteinExistence type="inferred from homology"/>
<feature type="domain" description="DTW" evidence="6">
    <location>
        <begin position="6"/>
        <end position="211"/>
    </location>
</feature>
<evidence type="ECO:0000256" key="5">
    <source>
        <dbReference type="ARBA" id="ARBA00034489"/>
    </source>
</evidence>
<evidence type="ECO:0000256" key="1">
    <source>
        <dbReference type="ARBA" id="ARBA00012386"/>
    </source>
</evidence>
<keyword evidence="3" id="KW-0949">S-adenosyl-L-methionine</keyword>
<evidence type="ECO:0000313" key="7">
    <source>
        <dbReference type="EMBL" id="SDZ27893.1"/>
    </source>
</evidence>
<dbReference type="EMBL" id="FNPE01000016">
    <property type="protein sequence ID" value="SDZ27893.1"/>
    <property type="molecule type" value="Genomic_DNA"/>
</dbReference>
<dbReference type="EC" id="2.5.1.25" evidence="1"/>
<dbReference type="InterPro" id="IPR039262">
    <property type="entry name" value="DTWD2/TAPT"/>
</dbReference>
<evidence type="ECO:0000259" key="6">
    <source>
        <dbReference type="SMART" id="SM01144"/>
    </source>
</evidence>
<name>A0A1H3RQI6_9BURK</name>
<evidence type="ECO:0000256" key="3">
    <source>
        <dbReference type="ARBA" id="ARBA00022691"/>
    </source>
</evidence>
<keyword evidence="4" id="KW-0819">tRNA processing</keyword>
<reference evidence="7 8" key="1">
    <citation type="submission" date="2016-10" db="EMBL/GenBank/DDBJ databases">
        <authorList>
            <person name="de Groot N.N."/>
        </authorList>
    </citation>
    <scope>NUCLEOTIDE SEQUENCE [LARGE SCALE GENOMIC DNA]</scope>
    <source>
        <strain evidence="7 8">LMG 24775</strain>
    </source>
</reference>